<reference evidence="9" key="1">
    <citation type="submission" date="2020-10" db="EMBL/GenBank/DDBJ databases">
        <authorList>
            <person name="Kadnikov V."/>
            <person name="Beletsky A.V."/>
            <person name="Mardanov A.V."/>
            <person name="Karnachuk O.V."/>
            <person name="Ravin N.V."/>
        </authorList>
    </citation>
    <scope>NUCLEOTIDE SEQUENCE</scope>
    <source>
        <strain evidence="9">Bu02</strain>
    </source>
</reference>
<name>A0AAT9LAD7_9FIRM</name>
<dbReference type="InterPro" id="IPR001531">
    <property type="entry name" value="Zn_PLipaseC"/>
</dbReference>
<protein>
    <recommendedName>
        <fullName evidence="2">Phospholipase C</fullName>
        <ecNumber evidence="1">3.1.4.3</ecNumber>
    </recommendedName>
    <alternativeName>
        <fullName evidence="7">Phosphatidylcholine cholinephosphohydrolase</fullName>
    </alternativeName>
</protein>
<evidence type="ECO:0000256" key="7">
    <source>
        <dbReference type="ARBA" id="ARBA00031285"/>
    </source>
</evidence>
<sequence length="269" mass="30760">MSEDATTGRLLSRAGNRIARILQIGTILRYLGTPVQRVLDKPGETHRFLTVQGIRIMKEDGWDEASAFFQGHLDVLIKGNYWADTLWKNATHHYNPKTKRGLWIWPAAHDQCRNWFNAALNFWKKGKIQKALFFLGSSLHTVQDSCQPYHTNCILLDGHQRYESWVDKHKAEFAEKAGGLYDLSDSPGGWVVQNAIFSHGFIRNLRNGEGFYAEPTKELLARAQKTTAGFLIFFLTKAAETGSLKGFENQPDFFEKVLRCRKSVNFSQY</sequence>
<evidence type="ECO:0000259" key="8">
    <source>
        <dbReference type="PROSITE" id="PS51346"/>
    </source>
</evidence>
<gene>
    <name evidence="9" type="ORF">IMF26_08315</name>
</gene>
<accession>A0AAT9LAD7</accession>
<dbReference type="InterPro" id="IPR008947">
    <property type="entry name" value="PLipase_C/P1_nuclease_dom_sf"/>
</dbReference>
<dbReference type="GO" id="GO:0008270">
    <property type="term" value="F:zinc ion binding"/>
    <property type="evidence" value="ECO:0007669"/>
    <property type="project" value="InterPro"/>
</dbReference>
<dbReference type="Gene3D" id="1.10.575.10">
    <property type="entry name" value="P1 Nuclease"/>
    <property type="match status" value="1"/>
</dbReference>
<dbReference type="InterPro" id="IPR029002">
    <property type="entry name" value="PLPC/GPLD1"/>
</dbReference>
<proteinExistence type="predicted"/>
<keyword evidence="3" id="KW-0479">Metal-binding</keyword>
<reference evidence="9" key="2">
    <citation type="journal article" date="2023" name="Biology">
        <title>Prokaryotic Life Associated with Coal-Fire Gas Vents Revealed by Metagenomics.</title>
        <authorList>
            <person name="Kadnikov V.V."/>
            <person name="Mardanov A.V."/>
            <person name="Beletsky A.V."/>
            <person name="Karnachuk O.V."/>
            <person name="Ravin N.V."/>
        </authorList>
    </citation>
    <scope>NUCLEOTIDE SEQUENCE</scope>
    <source>
        <strain evidence="9">Bu02</strain>
    </source>
</reference>
<dbReference type="AlphaFoldDB" id="A0AAT9LAD7"/>
<feature type="domain" description="Zn-dependent PLC" evidence="8">
    <location>
        <begin position="33"/>
        <end position="245"/>
    </location>
</feature>
<organism evidence="9">
    <name type="scientific">Candidatus Fermentithermobacillus carboniphilus</name>
    <dbReference type="NCBI Taxonomy" id="3085328"/>
    <lineage>
        <taxon>Bacteria</taxon>
        <taxon>Bacillati</taxon>
        <taxon>Bacillota</taxon>
        <taxon>Candidatus Fermentithermobacillia</taxon>
        <taxon>Candidatus Fermentithermobacillales</taxon>
        <taxon>Candidatus Fermentithermobacillaceae</taxon>
        <taxon>Candidatus Fermentithermobacillus</taxon>
    </lineage>
</organism>
<dbReference type="EC" id="3.1.4.3" evidence="1"/>
<dbReference type="KEGG" id="fcz:IMF26_08315"/>
<evidence type="ECO:0000256" key="4">
    <source>
        <dbReference type="ARBA" id="ARBA00022729"/>
    </source>
</evidence>
<dbReference type="Pfam" id="PF00882">
    <property type="entry name" value="Zn_dep_PLPC"/>
    <property type="match status" value="1"/>
</dbReference>
<evidence type="ECO:0000256" key="2">
    <source>
        <dbReference type="ARBA" id="ARBA00018391"/>
    </source>
</evidence>
<dbReference type="CDD" id="cd11009">
    <property type="entry name" value="Zn_dep_PLPC"/>
    <property type="match status" value="1"/>
</dbReference>
<evidence type="ECO:0000256" key="5">
    <source>
        <dbReference type="ARBA" id="ARBA00022801"/>
    </source>
</evidence>
<evidence type="ECO:0000256" key="1">
    <source>
        <dbReference type="ARBA" id="ARBA00012018"/>
    </source>
</evidence>
<dbReference type="PROSITE" id="PS51346">
    <property type="entry name" value="PROKAR_ZN_DEPEND_PLPC_2"/>
    <property type="match status" value="1"/>
</dbReference>
<evidence type="ECO:0000256" key="6">
    <source>
        <dbReference type="ARBA" id="ARBA00022833"/>
    </source>
</evidence>
<dbReference type="SUPFAM" id="SSF48537">
    <property type="entry name" value="Phospholipase C/P1 nuclease"/>
    <property type="match status" value="1"/>
</dbReference>
<keyword evidence="5" id="KW-0378">Hydrolase</keyword>
<keyword evidence="4" id="KW-0732">Signal</keyword>
<dbReference type="GO" id="GO:0034480">
    <property type="term" value="F:phosphatidylcholine phospholipase C activity"/>
    <property type="evidence" value="ECO:0007669"/>
    <property type="project" value="UniProtKB-EC"/>
</dbReference>
<keyword evidence="6" id="KW-0862">Zinc</keyword>
<evidence type="ECO:0000313" key="9">
    <source>
        <dbReference type="EMBL" id="QUL98056.1"/>
    </source>
</evidence>
<dbReference type="SMART" id="SM00770">
    <property type="entry name" value="Zn_dep_PLPC"/>
    <property type="match status" value="1"/>
</dbReference>
<dbReference type="EMBL" id="CP062796">
    <property type="protein sequence ID" value="QUL98056.1"/>
    <property type="molecule type" value="Genomic_DNA"/>
</dbReference>
<evidence type="ECO:0000256" key="3">
    <source>
        <dbReference type="ARBA" id="ARBA00022723"/>
    </source>
</evidence>